<keyword evidence="7" id="KW-0256">Endoplasmic reticulum</keyword>
<keyword evidence="7 9" id="KW-0808">Transferase</keyword>
<comment type="subunit">
    <text evidence="1 7">Heterodimer with ALG14 to form a functional enzyme.</text>
</comment>
<dbReference type="InterPro" id="IPR007235">
    <property type="entry name" value="Glyco_trans_28_C"/>
</dbReference>
<dbReference type="GO" id="GO:0006488">
    <property type="term" value="P:dolichol-linked oligosaccharide biosynthetic process"/>
    <property type="evidence" value="ECO:0007669"/>
    <property type="project" value="TreeGrafter"/>
</dbReference>
<evidence type="ECO:0000256" key="6">
    <source>
        <dbReference type="ARBA" id="ARBA00048184"/>
    </source>
</evidence>
<keyword evidence="7" id="KW-0328">Glycosyltransferase</keyword>
<evidence type="ECO:0000256" key="5">
    <source>
        <dbReference type="ARBA" id="ARBA00032061"/>
    </source>
</evidence>
<dbReference type="Gene3D" id="3.40.50.2000">
    <property type="entry name" value="Glycogen Phosphorylase B"/>
    <property type="match status" value="1"/>
</dbReference>
<dbReference type="PANTHER" id="PTHR47043:SF1">
    <property type="entry name" value="UDP-N-ACETYLGLUCOSAMINE TRANSFERASE SUBUNIT ALG13"/>
    <property type="match status" value="1"/>
</dbReference>
<comment type="similarity">
    <text evidence="7">Belongs to the glycosyltransferase 28 family.</text>
</comment>
<dbReference type="OrthoDB" id="20273at2759"/>
<dbReference type="GO" id="GO:0043541">
    <property type="term" value="C:UDP-N-acetylglucosamine transferase complex"/>
    <property type="evidence" value="ECO:0007669"/>
    <property type="project" value="TreeGrafter"/>
</dbReference>
<name>A0A3N4K317_9PEZI</name>
<feature type="domain" description="Glycosyl transferase family 28 C-terminal" evidence="8">
    <location>
        <begin position="14"/>
        <end position="159"/>
    </location>
</feature>
<evidence type="ECO:0000256" key="7">
    <source>
        <dbReference type="RuleBase" id="RU362128"/>
    </source>
</evidence>
<reference evidence="9 10" key="1">
    <citation type="journal article" date="2018" name="Nat. Ecol. Evol.">
        <title>Pezizomycetes genomes reveal the molecular basis of ectomycorrhizal truffle lifestyle.</title>
        <authorList>
            <person name="Murat C."/>
            <person name="Payen T."/>
            <person name="Noel B."/>
            <person name="Kuo A."/>
            <person name="Morin E."/>
            <person name="Chen J."/>
            <person name="Kohler A."/>
            <person name="Krizsan K."/>
            <person name="Balestrini R."/>
            <person name="Da Silva C."/>
            <person name="Montanini B."/>
            <person name="Hainaut M."/>
            <person name="Levati E."/>
            <person name="Barry K.W."/>
            <person name="Belfiori B."/>
            <person name="Cichocki N."/>
            <person name="Clum A."/>
            <person name="Dockter R.B."/>
            <person name="Fauchery L."/>
            <person name="Guy J."/>
            <person name="Iotti M."/>
            <person name="Le Tacon F."/>
            <person name="Lindquist E.A."/>
            <person name="Lipzen A."/>
            <person name="Malagnac F."/>
            <person name="Mello A."/>
            <person name="Molinier V."/>
            <person name="Miyauchi S."/>
            <person name="Poulain J."/>
            <person name="Riccioni C."/>
            <person name="Rubini A."/>
            <person name="Sitrit Y."/>
            <person name="Splivallo R."/>
            <person name="Traeger S."/>
            <person name="Wang M."/>
            <person name="Zifcakova L."/>
            <person name="Wipf D."/>
            <person name="Zambonelli A."/>
            <person name="Paolocci F."/>
            <person name="Nowrousian M."/>
            <person name="Ottonello S."/>
            <person name="Baldrian P."/>
            <person name="Spatafora J.W."/>
            <person name="Henrissat B."/>
            <person name="Nagy L.G."/>
            <person name="Aury J.M."/>
            <person name="Wincker P."/>
            <person name="Grigoriev I.V."/>
            <person name="Bonfante P."/>
            <person name="Martin F.M."/>
        </authorList>
    </citation>
    <scope>NUCLEOTIDE SEQUENCE [LARGE SCALE GENOMIC DNA]</scope>
    <source>
        <strain evidence="9 10">120613-1</strain>
    </source>
</reference>
<comment type="catalytic activity">
    <reaction evidence="6">
        <text>an N-acetyl-alpha-D-glucosaminyl-diphospho-di-trans,poly-cis-dolichol + UDP-N-acetyl-alpha-D-glucosamine = an N,N'-diacetylchitobiosyl-diphospho-di-trans,poly-cis-dolichol + UDP + H(+)</text>
        <dbReference type="Rhea" id="RHEA:23380"/>
        <dbReference type="Rhea" id="RHEA-COMP:19507"/>
        <dbReference type="Rhea" id="RHEA-COMP:19510"/>
        <dbReference type="ChEBI" id="CHEBI:15378"/>
        <dbReference type="ChEBI" id="CHEBI:57269"/>
        <dbReference type="ChEBI" id="CHEBI:57705"/>
        <dbReference type="ChEBI" id="CHEBI:58223"/>
        <dbReference type="ChEBI" id="CHEBI:58427"/>
        <dbReference type="EC" id="2.4.1.141"/>
    </reaction>
</comment>
<evidence type="ECO:0000313" key="10">
    <source>
        <dbReference type="Proteomes" id="UP000276215"/>
    </source>
</evidence>
<dbReference type="Proteomes" id="UP000276215">
    <property type="component" value="Unassembled WGS sequence"/>
</dbReference>
<comment type="function">
    <text evidence="4 7">Involved in protein N-glycosylation. Essential for the second step of the dolichol-linked oligosaccharide pathway.</text>
</comment>
<dbReference type="SUPFAM" id="SSF53756">
    <property type="entry name" value="UDP-Glycosyltransferase/glycogen phosphorylase"/>
    <property type="match status" value="1"/>
</dbReference>
<dbReference type="GO" id="GO:0004577">
    <property type="term" value="F:N-acetylglucosaminyldiphosphodolichol N-acetylglucosaminyltransferase activity"/>
    <property type="evidence" value="ECO:0007669"/>
    <property type="project" value="UniProtKB-EC"/>
</dbReference>
<comment type="subcellular location">
    <subcellularLocation>
        <location evidence="7">Endoplasmic reticulum</location>
    </subcellularLocation>
</comment>
<dbReference type="Pfam" id="PF04101">
    <property type="entry name" value="Glyco_tran_28_C"/>
    <property type="match status" value="1"/>
</dbReference>
<evidence type="ECO:0000256" key="2">
    <source>
        <dbReference type="ARBA" id="ARBA00012614"/>
    </source>
</evidence>
<dbReference type="EC" id="2.4.1.141" evidence="2 7"/>
<dbReference type="EMBL" id="ML120361">
    <property type="protein sequence ID" value="RPB03769.1"/>
    <property type="molecule type" value="Genomic_DNA"/>
</dbReference>
<evidence type="ECO:0000256" key="1">
    <source>
        <dbReference type="ARBA" id="ARBA00011198"/>
    </source>
</evidence>
<evidence type="ECO:0000259" key="8">
    <source>
        <dbReference type="Pfam" id="PF04101"/>
    </source>
</evidence>
<dbReference type="STRING" id="1336337.A0A3N4K317"/>
<keyword evidence="10" id="KW-1185">Reference proteome</keyword>
<dbReference type="PANTHER" id="PTHR47043">
    <property type="entry name" value="UDP-N-ACETYLGLUCOSAMINE TRANSFERASE SUBUNIT ALG13"/>
    <property type="match status" value="1"/>
</dbReference>
<evidence type="ECO:0000256" key="4">
    <source>
        <dbReference type="ARBA" id="ARBA00024804"/>
    </source>
</evidence>
<accession>A0A3N4K317</accession>
<protein>
    <recommendedName>
        <fullName evidence="3 7">UDP-N-acetylglucosamine transferase subunit ALG13</fullName>
        <ecNumber evidence="2 7">2.4.1.141</ecNumber>
    </recommendedName>
    <alternativeName>
        <fullName evidence="5 7">Asparagine-linked glycosylation protein 13</fullName>
    </alternativeName>
</protein>
<organism evidence="9 10">
    <name type="scientific">Choiromyces venosus 120613-1</name>
    <dbReference type="NCBI Taxonomy" id="1336337"/>
    <lineage>
        <taxon>Eukaryota</taxon>
        <taxon>Fungi</taxon>
        <taxon>Dikarya</taxon>
        <taxon>Ascomycota</taxon>
        <taxon>Pezizomycotina</taxon>
        <taxon>Pezizomycetes</taxon>
        <taxon>Pezizales</taxon>
        <taxon>Tuberaceae</taxon>
        <taxon>Choiromyces</taxon>
    </lineage>
</organism>
<dbReference type="AlphaFoldDB" id="A0A3N4K317"/>
<proteinExistence type="inferred from homology"/>
<gene>
    <name evidence="7" type="primary">ALG13</name>
    <name evidence="9" type="ORF">L873DRAFT_1668669</name>
</gene>
<evidence type="ECO:0000313" key="9">
    <source>
        <dbReference type="EMBL" id="RPB03769.1"/>
    </source>
</evidence>
<dbReference type="InterPro" id="IPR052474">
    <property type="entry name" value="UDP-GlcNAc_transferase"/>
</dbReference>
<evidence type="ECO:0000256" key="3">
    <source>
        <dbReference type="ARBA" id="ARBA00017468"/>
    </source>
</evidence>
<sequence>MGTESTISDPPSKTVLVTTGATSPFPSLISAALSAPFLATLLSLGYTTLRIQYGDCHELFQTLSPAALPSCGSIDLGGFDFTDDLRTEISHAELVISHAGSGSILDALRFQKRLVVVVNDALMDNHQKELAEELGGAGYLVEGFVENLHEAVIKAETFEFKHFPASGSEKFCSILDEEVGLNLD</sequence>